<protein>
    <recommendedName>
        <fullName evidence="3">Allantoicase domain-containing protein</fullName>
    </recommendedName>
</protein>
<dbReference type="OrthoDB" id="10266039at2759"/>
<keyword evidence="5" id="KW-1185">Reference proteome</keyword>
<dbReference type="InterPro" id="IPR008979">
    <property type="entry name" value="Galactose-bd-like_sf"/>
</dbReference>
<proteinExistence type="inferred from homology"/>
<feature type="compositionally biased region" description="Low complexity" evidence="2">
    <location>
        <begin position="590"/>
        <end position="625"/>
    </location>
</feature>
<dbReference type="Gene3D" id="2.60.120.260">
    <property type="entry name" value="Galactose-binding domain-like"/>
    <property type="match status" value="2"/>
</dbReference>
<reference evidence="4" key="1">
    <citation type="submission" date="2020-12" db="EMBL/GenBank/DDBJ databases">
        <title>Metabolic potential, ecology and presence of endohyphal bacteria is reflected in genomic diversity of Mucoromycotina.</title>
        <authorList>
            <person name="Muszewska A."/>
            <person name="Okrasinska A."/>
            <person name="Steczkiewicz K."/>
            <person name="Drgas O."/>
            <person name="Orlowska M."/>
            <person name="Perlinska-Lenart U."/>
            <person name="Aleksandrzak-Piekarczyk T."/>
            <person name="Szatraj K."/>
            <person name="Zielenkiewicz U."/>
            <person name="Pilsyk S."/>
            <person name="Malc E."/>
            <person name="Mieczkowski P."/>
            <person name="Kruszewska J.S."/>
            <person name="Biernat P."/>
            <person name="Pawlowska J."/>
        </authorList>
    </citation>
    <scope>NUCLEOTIDE SEQUENCE</scope>
    <source>
        <strain evidence="4">WA0000017839</strain>
    </source>
</reference>
<evidence type="ECO:0000313" key="4">
    <source>
        <dbReference type="EMBL" id="KAG2196272.1"/>
    </source>
</evidence>
<dbReference type="SUPFAM" id="SSF49785">
    <property type="entry name" value="Galactose-binding domain-like"/>
    <property type="match status" value="2"/>
</dbReference>
<dbReference type="Pfam" id="PF03561">
    <property type="entry name" value="Allantoicase"/>
    <property type="match status" value="2"/>
</dbReference>
<dbReference type="PANTHER" id="PTHR12045">
    <property type="entry name" value="ALLANTOICASE"/>
    <property type="match status" value="1"/>
</dbReference>
<comment type="similarity">
    <text evidence="1">Belongs to the allantoicase family.</text>
</comment>
<dbReference type="InterPro" id="IPR005164">
    <property type="entry name" value="Allantoicase"/>
</dbReference>
<evidence type="ECO:0000313" key="5">
    <source>
        <dbReference type="Proteomes" id="UP000603453"/>
    </source>
</evidence>
<organism evidence="4 5">
    <name type="scientific">Mucor saturninus</name>
    <dbReference type="NCBI Taxonomy" id="64648"/>
    <lineage>
        <taxon>Eukaryota</taxon>
        <taxon>Fungi</taxon>
        <taxon>Fungi incertae sedis</taxon>
        <taxon>Mucoromycota</taxon>
        <taxon>Mucoromycotina</taxon>
        <taxon>Mucoromycetes</taxon>
        <taxon>Mucorales</taxon>
        <taxon>Mucorineae</taxon>
        <taxon>Mucoraceae</taxon>
        <taxon>Mucor</taxon>
    </lineage>
</organism>
<name>A0A8H7QPU8_9FUNG</name>
<feature type="domain" description="Allantoicase" evidence="3">
    <location>
        <begin position="35"/>
        <end position="172"/>
    </location>
</feature>
<dbReference type="Proteomes" id="UP000603453">
    <property type="component" value="Unassembled WGS sequence"/>
</dbReference>
<evidence type="ECO:0000259" key="3">
    <source>
        <dbReference type="Pfam" id="PF03561"/>
    </source>
</evidence>
<feature type="domain" description="Allantoicase" evidence="3">
    <location>
        <begin position="198"/>
        <end position="328"/>
    </location>
</feature>
<accession>A0A8H7QPU8</accession>
<dbReference type="EMBL" id="JAEPRD010000150">
    <property type="protein sequence ID" value="KAG2196272.1"/>
    <property type="molecule type" value="Genomic_DNA"/>
</dbReference>
<evidence type="ECO:0000256" key="1">
    <source>
        <dbReference type="ARBA" id="ARBA00009242"/>
    </source>
</evidence>
<dbReference type="InterPro" id="IPR015908">
    <property type="entry name" value="Allantoicase_dom"/>
</dbReference>
<dbReference type="PANTHER" id="PTHR12045:SF3">
    <property type="entry name" value="INACTIVE ALLANTOICASE-RELATED"/>
    <property type="match status" value="1"/>
</dbReference>
<dbReference type="AlphaFoldDB" id="A0A8H7QPU8"/>
<feature type="region of interest" description="Disordered" evidence="2">
    <location>
        <begin position="567"/>
        <end position="674"/>
    </location>
</feature>
<evidence type="ECO:0000256" key="2">
    <source>
        <dbReference type="SAM" id="MobiDB-lite"/>
    </source>
</evidence>
<gene>
    <name evidence="4" type="ORF">INT47_012494</name>
</gene>
<comment type="caution">
    <text evidence="4">The sequence shown here is derived from an EMBL/GenBank/DDBJ whole genome shotgun (WGS) entry which is preliminary data.</text>
</comment>
<sequence>MGNVISKKYTRLRATKVKDTTLMSSCQVSSAALDAKIESVTNESFGTASNLIKYIEPVVSSIDSESGDGWITKRHQSDASVTIKLCGIAHILGLDIDTTGFNEMCPTHALIEGYQVTDKDTNGMWITLIDYEQLTEDGHNFFQIHDEDNYSHVRLTVCPGGGIARFRVYGEISPDWPDLSKQYNLSSANDGARIVHWSDLESRNKPNVLLDNGALTTQGWLTPRSKRTPRNDFIVIKLSSPGTLNSIQVDTTGFKGNSPLMIQADGCNSKETNPYNDKNTKWSLFIPESPIIDNCVNSFQVSEVTTVTHVRLTVIPDGGIQQIKCIGFPQQNYSKKETPRKVNTSVHDTHNSQPAASQPCIPHEMPLTSPTAEEFISITDPDLYEKSIMEELNGSTTQLLIPANASNTHDHITAEHKEELEVNEAPLVEQLNMTQMHFTPPTAEKLIPITDPDLYEKTIIEELNGSTTQLLIPAIASTGHDHITVEDKRELEASEKPLVEQLNMAQLPIAPVSVQSPQNTVHPHSTGNSYNTEDFQTIVSEQTIIEETTTIVEEIVEPEAMDIESEIHALKRKSSTTRSEPSATKKRAVSSRAVSPRAASLRSASRGTTPRATTPTATTPRATTPDSPKTKSKRDNLGLVTPPPGPELSRARSVVWNEADALPPVRKTRRSRKK</sequence>
<dbReference type="GO" id="GO:0000256">
    <property type="term" value="P:allantoin catabolic process"/>
    <property type="evidence" value="ECO:0007669"/>
    <property type="project" value="InterPro"/>
</dbReference>
<dbReference type="GO" id="GO:0004037">
    <property type="term" value="F:allantoicase activity"/>
    <property type="evidence" value="ECO:0007669"/>
    <property type="project" value="InterPro"/>
</dbReference>